<organism evidence="1 2">
    <name type="scientific">Phanerochaete sordida</name>
    <dbReference type="NCBI Taxonomy" id="48140"/>
    <lineage>
        <taxon>Eukaryota</taxon>
        <taxon>Fungi</taxon>
        <taxon>Dikarya</taxon>
        <taxon>Basidiomycota</taxon>
        <taxon>Agaricomycotina</taxon>
        <taxon>Agaricomycetes</taxon>
        <taxon>Polyporales</taxon>
        <taxon>Phanerochaetaceae</taxon>
        <taxon>Phanerochaete</taxon>
    </lineage>
</organism>
<comment type="caution">
    <text evidence="1">The sequence shown here is derived from an EMBL/GenBank/DDBJ whole genome shotgun (WGS) entry which is preliminary data.</text>
</comment>
<dbReference type="EMBL" id="BPQB01000002">
    <property type="protein sequence ID" value="GJE85195.1"/>
    <property type="molecule type" value="Genomic_DNA"/>
</dbReference>
<dbReference type="Proteomes" id="UP000703269">
    <property type="component" value="Unassembled WGS sequence"/>
</dbReference>
<evidence type="ECO:0000313" key="2">
    <source>
        <dbReference type="Proteomes" id="UP000703269"/>
    </source>
</evidence>
<gene>
    <name evidence="1" type="ORF">PsYK624_012730</name>
</gene>
<keyword evidence="2" id="KW-1185">Reference proteome</keyword>
<evidence type="ECO:0000313" key="1">
    <source>
        <dbReference type="EMBL" id="GJE85195.1"/>
    </source>
</evidence>
<reference evidence="1 2" key="1">
    <citation type="submission" date="2021-08" db="EMBL/GenBank/DDBJ databases">
        <title>Draft Genome Sequence of Phanerochaete sordida strain YK-624.</title>
        <authorList>
            <person name="Mori T."/>
            <person name="Dohra H."/>
            <person name="Suzuki T."/>
            <person name="Kawagishi H."/>
            <person name="Hirai H."/>
        </authorList>
    </citation>
    <scope>NUCLEOTIDE SEQUENCE [LARGE SCALE GENOMIC DNA]</scope>
    <source>
        <strain evidence="1 2">YK-624</strain>
    </source>
</reference>
<protein>
    <submittedName>
        <fullName evidence="1">Uncharacterized protein</fullName>
    </submittedName>
</protein>
<name>A0A9P3L7P3_9APHY</name>
<accession>A0A9P3L7P3</accession>
<dbReference type="AlphaFoldDB" id="A0A9P3L7P3"/>
<proteinExistence type="predicted"/>
<sequence>MFKVDTAVHNGTAAVNNHSAAGLPEASISFHRRACIDACSFPRRQYHIHPCAVHNLPFPTTGHPPSSAVFPLKRTYEVVCTSIIDSVQIPSAASIAPNVHPSPDHTQTAYPDKLRVVLTYRDCLLWTASTRKQGTSPADAP</sequence>